<gene>
    <name evidence="1" type="ORF">CAL24_14125</name>
</gene>
<organism evidence="1 2">
    <name type="scientific">Bordetella genomosp. 2</name>
    <dbReference type="NCBI Taxonomy" id="1983456"/>
    <lineage>
        <taxon>Bacteria</taxon>
        <taxon>Pseudomonadati</taxon>
        <taxon>Pseudomonadota</taxon>
        <taxon>Betaproteobacteria</taxon>
        <taxon>Burkholderiales</taxon>
        <taxon>Alcaligenaceae</taxon>
        <taxon>Bordetella</taxon>
    </lineage>
</organism>
<dbReference type="AlphaFoldDB" id="A0A261VQF4"/>
<evidence type="ECO:0000313" key="1">
    <source>
        <dbReference type="EMBL" id="OZI76289.1"/>
    </source>
</evidence>
<dbReference type="PIRSF" id="PIRSF037181">
    <property type="entry name" value="DGC"/>
    <property type="match status" value="1"/>
</dbReference>
<keyword evidence="2" id="KW-1185">Reference proteome</keyword>
<protein>
    <submittedName>
        <fullName evidence="1">Zinc-binding protein</fullName>
    </submittedName>
</protein>
<name>A0A261VQF4_9BORD</name>
<evidence type="ECO:0000313" key="2">
    <source>
        <dbReference type="Proteomes" id="UP000215633"/>
    </source>
</evidence>
<dbReference type="Proteomes" id="UP000215633">
    <property type="component" value="Unassembled WGS sequence"/>
</dbReference>
<dbReference type="RefSeq" id="WP_028355505.1">
    <property type="nucleotide sequence ID" value="NZ_NEVT01000006.1"/>
</dbReference>
<proteinExistence type="predicted"/>
<comment type="caution">
    <text evidence="1">The sequence shown here is derived from an EMBL/GenBank/DDBJ whole genome shotgun (WGS) entry which is preliminary data.</text>
</comment>
<reference evidence="2" key="1">
    <citation type="submission" date="2017-05" db="EMBL/GenBank/DDBJ databases">
        <title>Complete and WGS of Bordetella genogroups.</title>
        <authorList>
            <person name="Spilker T."/>
            <person name="Lipuma J."/>
        </authorList>
    </citation>
    <scope>NUCLEOTIDE SEQUENCE [LARGE SCALE GENOMIC DNA]</scope>
    <source>
        <strain evidence="2">AU8256</strain>
    </source>
</reference>
<sequence length="128" mass="13579">MPKPSLPLVYSCSGCSSVAQLANRLAIRLDREGMAEMSCISGVGGGVPALVKRARSGRPILALDGCVLGCVKACLARAGIRPDRHLLLNEHGAVKRYHQDCTEEENAAVWQTVREAAASLLQAGHCVE</sequence>
<dbReference type="Pfam" id="PF08859">
    <property type="entry name" value="DGC"/>
    <property type="match status" value="1"/>
</dbReference>
<dbReference type="EMBL" id="NEVT01000006">
    <property type="protein sequence ID" value="OZI76289.1"/>
    <property type="molecule type" value="Genomic_DNA"/>
</dbReference>
<dbReference type="InterPro" id="IPR014958">
    <property type="entry name" value="DGC"/>
</dbReference>
<accession>A0A261VQF4</accession>